<dbReference type="AlphaFoldDB" id="F6VUC5"/>
<evidence type="ECO:0000313" key="3">
    <source>
        <dbReference type="Proteomes" id="UP000008144"/>
    </source>
</evidence>
<feature type="region of interest" description="Disordered" evidence="1">
    <location>
        <begin position="143"/>
        <end position="215"/>
    </location>
</feature>
<accession>F6VUC5</accession>
<reference evidence="2" key="4">
    <citation type="submission" date="2025-09" db="UniProtKB">
        <authorList>
            <consortium name="Ensembl"/>
        </authorList>
    </citation>
    <scope>IDENTIFICATION</scope>
</reference>
<dbReference type="Proteomes" id="UP000008144">
    <property type="component" value="Chromosome 9"/>
</dbReference>
<evidence type="ECO:0000313" key="2">
    <source>
        <dbReference type="Ensembl" id="ENSCINP00000024015.1"/>
    </source>
</evidence>
<feature type="compositionally biased region" description="Low complexity" evidence="1">
    <location>
        <begin position="188"/>
        <end position="205"/>
    </location>
</feature>
<reference evidence="2" key="2">
    <citation type="journal article" date="2008" name="Genome Biol.">
        <title>Improved genome assembly and evidence-based global gene model set for the chordate Ciona intestinalis: new insight into intron and operon populations.</title>
        <authorList>
            <person name="Satou Y."/>
            <person name="Mineta K."/>
            <person name="Ogasawara M."/>
            <person name="Sasakura Y."/>
            <person name="Shoguchi E."/>
            <person name="Ueno K."/>
            <person name="Yamada L."/>
            <person name="Matsumoto J."/>
            <person name="Wasserscheid J."/>
            <person name="Dewar K."/>
            <person name="Wiley G.B."/>
            <person name="Macmil S.L."/>
            <person name="Roe B.A."/>
            <person name="Zeller R.W."/>
            <person name="Hastings K.E."/>
            <person name="Lemaire P."/>
            <person name="Lindquist E."/>
            <person name="Endo T."/>
            <person name="Hotta K."/>
            <person name="Inaba K."/>
        </authorList>
    </citation>
    <scope>NUCLEOTIDE SEQUENCE [LARGE SCALE GENOMIC DNA]</scope>
    <source>
        <strain evidence="2">wild type</strain>
    </source>
</reference>
<name>F6VUC5_CIOIN</name>
<evidence type="ECO:0000256" key="1">
    <source>
        <dbReference type="SAM" id="MobiDB-lite"/>
    </source>
</evidence>
<reference evidence="3" key="1">
    <citation type="journal article" date="2002" name="Science">
        <title>The draft genome of Ciona intestinalis: insights into chordate and vertebrate origins.</title>
        <authorList>
            <person name="Dehal P."/>
            <person name="Satou Y."/>
            <person name="Campbell R.K."/>
            <person name="Chapman J."/>
            <person name="Degnan B."/>
            <person name="De Tomaso A."/>
            <person name="Davidson B."/>
            <person name="Di Gregorio A."/>
            <person name="Gelpke M."/>
            <person name="Goodstein D.M."/>
            <person name="Harafuji N."/>
            <person name="Hastings K.E."/>
            <person name="Ho I."/>
            <person name="Hotta K."/>
            <person name="Huang W."/>
            <person name="Kawashima T."/>
            <person name="Lemaire P."/>
            <person name="Martinez D."/>
            <person name="Meinertzhagen I.A."/>
            <person name="Necula S."/>
            <person name="Nonaka M."/>
            <person name="Putnam N."/>
            <person name="Rash S."/>
            <person name="Saiga H."/>
            <person name="Satake M."/>
            <person name="Terry A."/>
            <person name="Yamada L."/>
            <person name="Wang H.G."/>
            <person name="Awazu S."/>
            <person name="Azumi K."/>
            <person name="Boore J."/>
            <person name="Branno M."/>
            <person name="Chin-Bow S."/>
            <person name="DeSantis R."/>
            <person name="Doyle S."/>
            <person name="Francino P."/>
            <person name="Keys D.N."/>
            <person name="Haga S."/>
            <person name="Hayashi H."/>
            <person name="Hino K."/>
            <person name="Imai K.S."/>
            <person name="Inaba K."/>
            <person name="Kano S."/>
            <person name="Kobayashi K."/>
            <person name="Kobayashi M."/>
            <person name="Lee B.I."/>
            <person name="Makabe K.W."/>
            <person name="Manohar C."/>
            <person name="Matassi G."/>
            <person name="Medina M."/>
            <person name="Mochizuki Y."/>
            <person name="Mount S."/>
            <person name="Morishita T."/>
            <person name="Miura S."/>
            <person name="Nakayama A."/>
            <person name="Nishizaka S."/>
            <person name="Nomoto H."/>
            <person name="Ohta F."/>
            <person name="Oishi K."/>
            <person name="Rigoutsos I."/>
            <person name="Sano M."/>
            <person name="Sasaki A."/>
            <person name="Sasakura Y."/>
            <person name="Shoguchi E."/>
            <person name="Shin-i T."/>
            <person name="Spagnuolo A."/>
            <person name="Stainier D."/>
            <person name="Suzuki M.M."/>
            <person name="Tassy O."/>
            <person name="Takatori N."/>
            <person name="Tokuoka M."/>
            <person name="Yagi K."/>
            <person name="Yoshizaki F."/>
            <person name="Wada S."/>
            <person name="Zhang C."/>
            <person name="Hyatt P.D."/>
            <person name="Larimer F."/>
            <person name="Detter C."/>
            <person name="Doggett N."/>
            <person name="Glavina T."/>
            <person name="Hawkins T."/>
            <person name="Richardson P."/>
            <person name="Lucas S."/>
            <person name="Kohara Y."/>
            <person name="Levine M."/>
            <person name="Satoh N."/>
            <person name="Rokhsar D.S."/>
        </authorList>
    </citation>
    <scope>NUCLEOTIDE SEQUENCE [LARGE SCALE GENOMIC DNA]</scope>
</reference>
<dbReference type="InParanoid" id="F6VUC5"/>
<reference evidence="2" key="3">
    <citation type="submission" date="2025-08" db="UniProtKB">
        <authorList>
            <consortium name="Ensembl"/>
        </authorList>
    </citation>
    <scope>IDENTIFICATION</scope>
</reference>
<protein>
    <submittedName>
        <fullName evidence="2">Uncharacterized protein</fullName>
    </submittedName>
</protein>
<dbReference type="GeneTree" id="ENSGT00530000067782"/>
<dbReference type="EMBL" id="EAAA01002960">
    <property type="status" value="NOT_ANNOTATED_CDS"/>
    <property type="molecule type" value="Genomic_DNA"/>
</dbReference>
<sequence>MEVPIGRAVVVASFNYKCVTEVPAKIEWNGQMKEINTAIVRNQKITDELMEAFINKAGTAAAVCLVFYKLYPRAHTFKYEGLTDEKSLQFELCSFLSEFNSMKEKLLSGKLAEEINDEARTLFPDSLSSARGLKLTLKIRETITPKPKKRTGKPAAKARSENDKTEHIRGSVRSENTLDDDIDLSKNTTQSTSTTAPTPGASGSSKPTTDFVATESTTQATDFENFDLKFAFQEEDAENYWSRKEYGKAIPFFENILRRSSYKGRHSGVIMLKLSLCKLKLNEVAEGADLYIQGYKQIETDEQSDHTTATQLCEVAKIYAEEDFPRRSFLTFTCIMVIVRRCIEQRRLRVYMDVLSSITPL</sequence>
<dbReference type="OMA" id="FICAARL"/>
<feature type="compositionally biased region" description="Basic and acidic residues" evidence="1">
    <location>
        <begin position="158"/>
        <end position="169"/>
    </location>
</feature>
<proteinExistence type="predicted"/>
<dbReference type="HOGENOM" id="CLU_768425_0_0_1"/>
<dbReference type="Ensembl" id="ENSCINT00000024261.1">
    <property type="protein sequence ID" value="ENSCINP00000024015.1"/>
    <property type="gene ID" value="ENSCING00000012991.1"/>
</dbReference>
<keyword evidence="3" id="KW-1185">Reference proteome</keyword>
<organism evidence="2 3">
    <name type="scientific">Ciona intestinalis</name>
    <name type="common">Transparent sea squirt</name>
    <name type="synonym">Ascidia intestinalis</name>
    <dbReference type="NCBI Taxonomy" id="7719"/>
    <lineage>
        <taxon>Eukaryota</taxon>
        <taxon>Metazoa</taxon>
        <taxon>Chordata</taxon>
        <taxon>Tunicata</taxon>
        <taxon>Ascidiacea</taxon>
        <taxon>Phlebobranchia</taxon>
        <taxon>Cionidae</taxon>
        <taxon>Ciona</taxon>
    </lineage>
</organism>